<evidence type="ECO:0008006" key="3">
    <source>
        <dbReference type="Google" id="ProtNLM"/>
    </source>
</evidence>
<reference evidence="1 2" key="2">
    <citation type="submission" date="2018-09" db="EMBL/GenBank/DDBJ databases">
        <title>Genome of Sphaerochaeta halotolerans strain 4-11.</title>
        <authorList>
            <person name="Nazina T.N."/>
            <person name="Sokolova D.S."/>
        </authorList>
    </citation>
    <scope>NUCLEOTIDE SEQUENCE [LARGE SCALE GENOMIC DNA]</scope>
    <source>
        <strain evidence="1 2">4-11</strain>
    </source>
</reference>
<keyword evidence="2" id="KW-1185">Reference proteome</keyword>
<reference evidence="2" key="1">
    <citation type="submission" date="2018-08" db="EMBL/GenBank/DDBJ databases">
        <authorList>
            <person name="Grouzdev D.S."/>
            <person name="Krutkina M.S."/>
        </authorList>
    </citation>
    <scope>NUCLEOTIDE SEQUENCE [LARGE SCALE GENOMIC DNA]</scope>
    <source>
        <strain evidence="2">4-11</strain>
    </source>
</reference>
<name>A0A372MEH0_9SPIR</name>
<dbReference type="RefSeq" id="WP_117331465.1">
    <property type="nucleotide sequence ID" value="NZ_QUWK01000019.1"/>
</dbReference>
<dbReference type="Proteomes" id="UP000264002">
    <property type="component" value="Unassembled WGS sequence"/>
</dbReference>
<organism evidence="1 2">
    <name type="scientific">Sphaerochaeta halotolerans</name>
    <dbReference type="NCBI Taxonomy" id="2293840"/>
    <lineage>
        <taxon>Bacteria</taxon>
        <taxon>Pseudomonadati</taxon>
        <taxon>Spirochaetota</taxon>
        <taxon>Spirochaetia</taxon>
        <taxon>Spirochaetales</taxon>
        <taxon>Sphaerochaetaceae</taxon>
        <taxon>Sphaerochaeta</taxon>
    </lineage>
</organism>
<gene>
    <name evidence="1" type="ORF">DYP60_13095</name>
</gene>
<proteinExistence type="predicted"/>
<protein>
    <recommendedName>
        <fullName evidence="3">Transposase</fullName>
    </recommendedName>
</protein>
<comment type="caution">
    <text evidence="1">The sequence shown here is derived from an EMBL/GenBank/DDBJ whole genome shotgun (WGS) entry which is preliminary data.</text>
</comment>
<accession>A0A372MEH0</accession>
<evidence type="ECO:0000313" key="2">
    <source>
        <dbReference type="Proteomes" id="UP000264002"/>
    </source>
</evidence>
<dbReference type="EMBL" id="QUWK01000019">
    <property type="protein sequence ID" value="RFU93788.1"/>
    <property type="molecule type" value="Genomic_DNA"/>
</dbReference>
<evidence type="ECO:0000313" key="1">
    <source>
        <dbReference type="EMBL" id="RFU93788.1"/>
    </source>
</evidence>
<sequence length="119" mass="13579">MERIFNNVKNDIGFDRPAVKTDATLEGKVFIVMLAGMLSTLIRNAMREHRKELTRKTTYNKVLKELECMYTFTIKGKTTWCEISEKQALILNCLGVPLPVEPKTVKAKVVKKRGPKPKV</sequence>
<dbReference type="AlphaFoldDB" id="A0A372MEH0"/>